<dbReference type="Pfam" id="PF11659">
    <property type="entry name" value="DUF3261"/>
    <property type="match status" value="1"/>
</dbReference>
<dbReference type="STRING" id="562729.RNAN_2871"/>
<keyword evidence="2" id="KW-1185">Reference proteome</keyword>
<comment type="caution">
    <text evidence="1">The sequence shown here is derived from an EMBL/GenBank/DDBJ whole genome shotgun (WGS) entry which is preliminary data.</text>
</comment>
<gene>
    <name evidence="1" type="ORF">RNAN_2871</name>
</gene>
<proteinExistence type="predicted"/>
<dbReference type="Proteomes" id="UP000004374">
    <property type="component" value="Unassembled WGS sequence"/>
</dbReference>
<evidence type="ECO:0000313" key="2">
    <source>
        <dbReference type="Proteomes" id="UP000004374"/>
    </source>
</evidence>
<protein>
    <recommendedName>
        <fullName evidence="3">Outer-membrane lipoprotein LolB</fullName>
    </recommendedName>
</protein>
<name>I1E0N0_9GAMM</name>
<dbReference type="EMBL" id="BAFK01000018">
    <property type="protein sequence ID" value="GAB59858.1"/>
    <property type="molecule type" value="Genomic_DNA"/>
</dbReference>
<sequence length="178" mass="20100">MLLSACQQWRLPPEAGWVALDGGHFQLLDNWPGAPQQLVQQLHWQDGQRQHQFLLTALLQPDGYLLVALSPLGHELWRLQYSHGHQLRVSGIPPFDQPEFARRLLAEMQLALLEPSLIAGRLQQLSLRQQDSLRQLVRRDGSVLLSIKQAGQLLPGSQIELSSAGYQLQITTLLQELL</sequence>
<accession>I1E0N0</accession>
<organism evidence="1 2">
    <name type="scientific">Rheinheimera nanhaiensis E407-8</name>
    <dbReference type="NCBI Taxonomy" id="562729"/>
    <lineage>
        <taxon>Bacteria</taxon>
        <taxon>Pseudomonadati</taxon>
        <taxon>Pseudomonadota</taxon>
        <taxon>Gammaproteobacteria</taxon>
        <taxon>Chromatiales</taxon>
        <taxon>Chromatiaceae</taxon>
        <taxon>Rheinheimera</taxon>
    </lineage>
</organism>
<dbReference type="AlphaFoldDB" id="I1E0N0"/>
<evidence type="ECO:0008006" key="3">
    <source>
        <dbReference type="Google" id="ProtNLM"/>
    </source>
</evidence>
<dbReference type="InterPro" id="IPR021675">
    <property type="entry name" value="DUF3261"/>
</dbReference>
<evidence type="ECO:0000313" key="1">
    <source>
        <dbReference type="EMBL" id="GAB59858.1"/>
    </source>
</evidence>
<reference evidence="1 2" key="1">
    <citation type="journal article" date="2012" name="J. Bacteriol.">
        <title>Genome Sequence of the Protease-Producing Bacterium Rheinheimera nanhaiensis E407-8T, Isolated from Deep-Sea Sediment of the South China Sea.</title>
        <authorList>
            <person name="Zhang X.-Y."/>
            <person name="Zhang Y.-J."/>
            <person name="Qin Q.-L."/>
            <person name="Xie B.-B."/>
            <person name="Chen X.-L."/>
            <person name="Zhou B.-C."/>
            <person name="Zhang Y.-Z."/>
        </authorList>
    </citation>
    <scope>NUCLEOTIDE SEQUENCE [LARGE SCALE GENOMIC DNA]</scope>
    <source>
        <strain evidence="1 2">E407-8</strain>
    </source>
</reference>